<dbReference type="VEuPathDB" id="FungiDB:YALI0_F16984g"/>
<dbReference type="GeneID" id="2907986"/>
<feature type="region of interest" description="Disordered" evidence="1">
    <location>
        <begin position="133"/>
        <end position="160"/>
    </location>
</feature>
<dbReference type="AlphaFoldDB" id="A0A1D8NNS4"/>
<gene>
    <name evidence="3" type="ORF">B0I71DRAFT_131669</name>
    <name evidence="2" type="ORF">YALI1_F22794g</name>
</gene>
<dbReference type="EMBL" id="CP017558">
    <property type="protein sequence ID" value="AOW07294.1"/>
    <property type="molecule type" value="Genomic_DNA"/>
</dbReference>
<evidence type="ECO:0000313" key="3">
    <source>
        <dbReference type="EMBL" id="RDW26025.1"/>
    </source>
</evidence>
<dbReference type="Proteomes" id="UP000256601">
    <property type="component" value="Unassembled WGS sequence"/>
</dbReference>
<evidence type="ECO:0000313" key="5">
    <source>
        <dbReference type="Proteomes" id="UP000256601"/>
    </source>
</evidence>
<feature type="region of interest" description="Disordered" evidence="1">
    <location>
        <begin position="39"/>
        <end position="84"/>
    </location>
</feature>
<name>A0A1D8NNS4_YARLL</name>
<reference evidence="3 5" key="2">
    <citation type="submission" date="2018-07" db="EMBL/GenBank/DDBJ databases">
        <title>Draft Genome Assemblies for Five Robust Yarrowia lipolytica Strains Exhibiting High Lipid Production and Pentose Sugar Utilization and Sugar Alcohol Secretion from Undetoxified Lignocellulosic Biomass Hydrolysates.</title>
        <authorList>
            <consortium name="DOE Joint Genome Institute"/>
            <person name="Walker C."/>
            <person name="Ryu S."/>
            <person name="Na H."/>
            <person name="Zane M."/>
            <person name="LaButti K."/>
            <person name="Lipzen A."/>
            <person name="Haridas S."/>
            <person name="Barry K."/>
            <person name="Grigoriev I.V."/>
            <person name="Quarterman J."/>
            <person name="Slininger P."/>
            <person name="Dien B."/>
            <person name="Trinh C.T."/>
        </authorList>
    </citation>
    <scope>NUCLEOTIDE SEQUENCE [LARGE SCALE GENOMIC DNA]</scope>
    <source>
        <strain evidence="3 5">YB392</strain>
    </source>
</reference>
<protein>
    <submittedName>
        <fullName evidence="2">Uncharacterized protein</fullName>
    </submittedName>
</protein>
<dbReference type="RefSeq" id="XP_505516.1">
    <property type="nucleotide sequence ID" value="XM_505516.1"/>
</dbReference>
<evidence type="ECO:0000256" key="1">
    <source>
        <dbReference type="SAM" id="MobiDB-lite"/>
    </source>
</evidence>
<evidence type="ECO:0000313" key="2">
    <source>
        <dbReference type="EMBL" id="AOW07294.1"/>
    </source>
</evidence>
<reference evidence="2 4" key="1">
    <citation type="journal article" date="2016" name="PLoS ONE">
        <title>Sequence Assembly of Yarrowia lipolytica Strain W29/CLIB89 Shows Transposable Element Diversity.</title>
        <authorList>
            <person name="Magnan C."/>
            <person name="Yu J."/>
            <person name="Chang I."/>
            <person name="Jahn E."/>
            <person name="Kanomata Y."/>
            <person name="Wu J."/>
            <person name="Zeller M."/>
            <person name="Oakes M."/>
            <person name="Baldi P."/>
            <person name="Sandmeyer S."/>
        </authorList>
    </citation>
    <scope>NUCLEOTIDE SEQUENCE [LARGE SCALE GENOMIC DNA]</scope>
    <source>
        <strain evidence="2">CLIB89</strain>
        <strain evidence="4">CLIB89(W29)</strain>
    </source>
</reference>
<organism evidence="2 4">
    <name type="scientific">Yarrowia lipolytica</name>
    <name type="common">Candida lipolytica</name>
    <dbReference type="NCBI Taxonomy" id="4952"/>
    <lineage>
        <taxon>Eukaryota</taxon>
        <taxon>Fungi</taxon>
        <taxon>Dikarya</taxon>
        <taxon>Ascomycota</taxon>
        <taxon>Saccharomycotina</taxon>
        <taxon>Dipodascomycetes</taxon>
        <taxon>Dipodascales</taxon>
        <taxon>Dipodascales incertae sedis</taxon>
        <taxon>Yarrowia</taxon>
    </lineage>
</organism>
<proteinExistence type="predicted"/>
<feature type="compositionally biased region" description="Basic and acidic residues" evidence="1">
    <location>
        <begin position="148"/>
        <end position="160"/>
    </location>
</feature>
<feature type="compositionally biased region" description="Basic and acidic residues" evidence="1">
    <location>
        <begin position="39"/>
        <end position="49"/>
    </location>
</feature>
<sequence>MNLRTCISGVRHLSTSRAVCNAPKPGLENYARVVDSIKNDRQKAGDEKPKKKLNLRKKSVSEESYAPGMGRVTVGGSADGNTNKRVDRRIKFGNSSAINDNLVSTNYDAAKDKFRKRRTPLDKKVVPKRYGEYKADEDRKAPRKLFKNNRESKPDVSKRDAEDELLTDYVTVAENARLQAALDALDFENKDVSKAFATLITSEAQPKTKKIDTAKLFKDAFDPSKGSTFNTGVAKPAKADNADFVVHNLNKNFSLNAEQANTLLDIVSGKTPIASLKMKEEN</sequence>
<dbReference type="KEGG" id="yli:2907986"/>
<dbReference type="Proteomes" id="UP000182444">
    <property type="component" value="Chromosome 1F"/>
</dbReference>
<dbReference type="OrthoDB" id="4088610at2759"/>
<dbReference type="VEuPathDB" id="FungiDB:YALI1_F22794g"/>
<accession>A0A1D8NNS4</accession>
<evidence type="ECO:0000313" key="4">
    <source>
        <dbReference type="Proteomes" id="UP000182444"/>
    </source>
</evidence>
<dbReference type="EMBL" id="KZ858989">
    <property type="protein sequence ID" value="RDW26025.1"/>
    <property type="molecule type" value="Genomic_DNA"/>
</dbReference>